<dbReference type="AlphaFoldDB" id="A0A3M7SGI7"/>
<keyword evidence="12" id="KW-1185">Reference proteome</keyword>
<dbReference type="InterPro" id="IPR000225">
    <property type="entry name" value="Armadillo"/>
</dbReference>
<evidence type="ECO:0000256" key="8">
    <source>
        <dbReference type="ARBA" id="ARBA00023242"/>
    </source>
</evidence>
<dbReference type="Pfam" id="PF03810">
    <property type="entry name" value="IBN_N"/>
    <property type="match status" value="1"/>
</dbReference>
<dbReference type="GO" id="GO:0006606">
    <property type="term" value="P:protein import into nucleus"/>
    <property type="evidence" value="ECO:0007669"/>
    <property type="project" value="InterPro"/>
</dbReference>
<dbReference type="GO" id="GO:0005635">
    <property type="term" value="C:nuclear envelope"/>
    <property type="evidence" value="ECO:0007669"/>
    <property type="project" value="UniProtKB-SubCell"/>
</dbReference>
<proteinExistence type="inferred from homology"/>
<protein>
    <submittedName>
        <fullName evidence="11">Importin subunit beta-1-like</fullName>
    </submittedName>
</protein>
<reference evidence="11 12" key="1">
    <citation type="journal article" date="2018" name="Sci. Rep.">
        <title>Genomic signatures of local adaptation to the degree of environmental predictability in rotifers.</title>
        <authorList>
            <person name="Franch-Gras L."/>
            <person name="Hahn C."/>
            <person name="Garcia-Roger E.M."/>
            <person name="Carmona M.J."/>
            <person name="Serra M."/>
            <person name="Gomez A."/>
        </authorList>
    </citation>
    <scope>NUCLEOTIDE SEQUENCE [LARGE SCALE GENOMIC DNA]</scope>
    <source>
        <strain evidence="11">HYR1</strain>
    </source>
</reference>
<keyword evidence="7" id="KW-0653">Protein transport</keyword>
<organism evidence="11 12">
    <name type="scientific">Brachionus plicatilis</name>
    <name type="common">Marine rotifer</name>
    <name type="synonym">Brachionus muelleri</name>
    <dbReference type="NCBI Taxonomy" id="10195"/>
    <lineage>
        <taxon>Eukaryota</taxon>
        <taxon>Metazoa</taxon>
        <taxon>Spiralia</taxon>
        <taxon>Gnathifera</taxon>
        <taxon>Rotifera</taxon>
        <taxon>Eurotatoria</taxon>
        <taxon>Monogononta</taxon>
        <taxon>Pseudotrocha</taxon>
        <taxon>Ploima</taxon>
        <taxon>Brachionidae</taxon>
        <taxon>Brachionus</taxon>
    </lineage>
</organism>
<dbReference type="InterPro" id="IPR040122">
    <property type="entry name" value="Importin_beta"/>
</dbReference>
<keyword evidence="8" id="KW-0539">Nucleus</keyword>
<dbReference type="Gene3D" id="1.25.10.10">
    <property type="entry name" value="Leucine-rich Repeat Variant"/>
    <property type="match status" value="1"/>
</dbReference>
<accession>A0A3M7SGI7</accession>
<keyword evidence="4" id="KW-0813">Transport</keyword>
<dbReference type="Pfam" id="PF25574">
    <property type="entry name" value="TPR_IMB1"/>
    <property type="match status" value="1"/>
</dbReference>
<evidence type="ECO:0000256" key="6">
    <source>
        <dbReference type="ARBA" id="ARBA00022737"/>
    </source>
</evidence>
<keyword evidence="5" id="KW-0963">Cytoplasm</keyword>
<evidence type="ECO:0000256" key="7">
    <source>
        <dbReference type="ARBA" id="ARBA00022927"/>
    </source>
</evidence>
<dbReference type="SUPFAM" id="SSF48371">
    <property type="entry name" value="ARM repeat"/>
    <property type="match status" value="1"/>
</dbReference>
<dbReference type="InterPro" id="IPR011989">
    <property type="entry name" value="ARM-like"/>
</dbReference>
<evidence type="ECO:0000313" key="12">
    <source>
        <dbReference type="Proteomes" id="UP000276133"/>
    </source>
</evidence>
<dbReference type="Proteomes" id="UP000276133">
    <property type="component" value="Unassembled WGS sequence"/>
</dbReference>
<dbReference type="Pfam" id="PF13513">
    <property type="entry name" value="HEAT_EZ"/>
    <property type="match status" value="1"/>
</dbReference>
<dbReference type="SMART" id="SM00185">
    <property type="entry name" value="ARM"/>
    <property type="match status" value="3"/>
</dbReference>
<dbReference type="InterPro" id="IPR001494">
    <property type="entry name" value="Importin-beta_N"/>
</dbReference>
<keyword evidence="6" id="KW-0677">Repeat</keyword>
<comment type="subcellular location">
    <subcellularLocation>
        <location evidence="2">Cytoplasm</location>
    </subcellularLocation>
    <subcellularLocation>
        <location evidence="1">Nucleus envelope</location>
    </subcellularLocation>
</comment>
<evidence type="ECO:0000256" key="4">
    <source>
        <dbReference type="ARBA" id="ARBA00022448"/>
    </source>
</evidence>
<sequence>MELITVLEKTAFGNQAELEAARNFLEQAALHDLPNLLRQLSDILRNTAHNEVTRAQAAIQLKNAIYSKDESVKQQYQDRWLQIPEEIRLYIKNNCIESLGTETKRPSQAAQCVGYIACAELPRELWPDCINRLMVNVTSQNASEMLKESSLEAIGYICQDINPDILETQSNQILTAIVNGMRKEEGSDHVRLAASRALYNSLEFTRNNFSKDSERNYIMQIICEATQSDNDQIKVSALQNLVRIMNLYYEYMENYMGQALFAITVSAMKSTNDEVALQGVEFWSSICEEESELAAEYQDAVDEGRTPTSVSRHYARGALQYLVPIILQRLCEQKDTEDEDEWNPCKAAGVCLMLLASCVEDDILGHVMPFINDNIKNSNWQYREAAVMAFGSIIEGPSADKLKPIVAQAIAMFIELLKDPSVIVRDTAAWTIGRICEAVPEAIINESILQPLLEGLVMGLNAEPRVATNACWALSSIAVSAMEMARPNDDEDATAETYCLSKYFEPIVEKLLATTERHDGSQSNLRSSAYEALMEMIKNSPRDCYTTVQKTTIVILGRLENVIQLESSIQNSSDRRQVFDLQSLLCATLQSVLRKVTPEDAPQISDHIMTALLHMLTQTANSKASSVQEDAFLAVSTLIDVLGEKFLKYMDSLKPILYVGLKNFDEYQVCQAAVGVVGDLGRNIGSKILPYCDDIMTILLEGLISPKLNKTVKPLILSTFGDIALAIGTDFKKYAEVVLNALHQASLIHTDPNDFDLIDYFNELREGCLDAYTGILQGLKGNNNTPGIVDLTIVHPHINNILSFLDILSKDQNINEAVVSAACGLIGDLVSCFGQQLIPFTENMAIFNLLERGKKSKNSRARTLSTWATKEIRKLKNA</sequence>
<evidence type="ECO:0000313" key="11">
    <source>
        <dbReference type="EMBL" id="RNA34708.1"/>
    </source>
</evidence>
<feature type="domain" description="Importin N-terminal" evidence="10">
    <location>
        <begin position="21"/>
        <end position="101"/>
    </location>
</feature>
<feature type="repeat" description="HEAT" evidence="9">
    <location>
        <begin position="409"/>
        <end position="447"/>
    </location>
</feature>
<dbReference type="InterPro" id="IPR021133">
    <property type="entry name" value="HEAT_type_2"/>
</dbReference>
<evidence type="ECO:0000256" key="9">
    <source>
        <dbReference type="PROSITE-ProRule" id="PRU00103"/>
    </source>
</evidence>
<evidence type="ECO:0000256" key="2">
    <source>
        <dbReference type="ARBA" id="ARBA00004496"/>
    </source>
</evidence>
<gene>
    <name evidence="11" type="ORF">BpHYR1_014516</name>
</gene>
<evidence type="ECO:0000259" key="10">
    <source>
        <dbReference type="PROSITE" id="PS50166"/>
    </source>
</evidence>
<comment type="similarity">
    <text evidence="3">Belongs to the importin beta family. Importin beta-1 subfamily.</text>
</comment>
<dbReference type="InterPro" id="IPR016024">
    <property type="entry name" value="ARM-type_fold"/>
</dbReference>
<dbReference type="GO" id="GO:0005737">
    <property type="term" value="C:cytoplasm"/>
    <property type="evidence" value="ECO:0007669"/>
    <property type="project" value="UniProtKB-SubCell"/>
</dbReference>
<dbReference type="EMBL" id="REGN01001429">
    <property type="protein sequence ID" value="RNA34708.1"/>
    <property type="molecule type" value="Genomic_DNA"/>
</dbReference>
<evidence type="ECO:0000256" key="5">
    <source>
        <dbReference type="ARBA" id="ARBA00022490"/>
    </source>
</evidence>
<dbReference type="PROSITE" id="PS50166">
    <property type="entry name" value="IMPORTIN_B_NT"/>
    <property type="match status" value="1"/>
</dbReference>
<dbReference type="STRING" id="10195.A0A3M7SGI7"/>
<dbReference type="InterPro" id="IPR058584">
    <property type="entry name" value="IMB1_TNPO1-like_TPR"/>
</dbReference>
<comment type="caution">
    <text evidence="11">The sequence shown here is derived from an EMBL/GenBank/DDBJ whole genome shotgun (WGS) entry which is preliminary data.</text>
</comment>
<dbReference type="PANTHER" id="PTHR10527">
    <property type="entry name" value="IMPORTIN BETA"/>
    <property type="match status" value="1"/>
</dbReference>
<name>A0A3M7SGI7_BRAPC</name>
<dbReference type="GO" id="GO:0031267">
    <property type="term" value="F:small GTPase binding"/>
    <property type="evidence" value="ECO:0007669"/>
    <property type="project" value="InterPro"/>
</dbReference>
<dbReference type="SMART" id="SM00913">
    <property type="entry name" value="IBN_N"/>
    <property type="match status" value="1"/>
</dbReference>
<evidence type="ECO:0000256" key="1">
    <source>
        <dbReference type="ARBA" id="ARBA00004259"/>
    </source>
</evidence>
<dbReference type="PROSITE" id="PS50077">
    <property type="entry name" value="HEAT_REPEAT"/>
    <property type="match status" value="1"/>
</dbReference>
<dbReference type="OrthoDB" id="10263328at2759"/>
<dbReference type="FunFam" id="1.25.10.10:FF:000027">
    <property type="entry name" value="Importin subunit beta-1"/>
    <property type="match status" value="1"/>
</dbReference>
<evidence type="ECO:0000256" key="3">
    <source>
        <dbReference type="ARBA" id="ARBA00010907"/>
    </source>
</evidence>